<dbReference type="AlphaFoldDB" id="A0A5B7G3W6"/>
<accession>A0A5B7G3W6</accession>
<protein>
    <submittedName>
        <fullName evidence="1">Uncharacterized protein</fullName>
    </submittedName>
</protein>
<dbReference type="Proteomes" id="UP000324222">
    <property type="component" value="Unassembled WGS sequence"/>
</dbReference>
<reference evidence="1 2" key="1">
    <citation type="submission" date="2019-05" db="EMBL/GenBank/DDBJ databases">
        <title>Another draft genome of Portunus trituberculatus and its Hox gene families provides insights of decapod evolution.</title>
        <authorList>
            <person name="Jeong J.-H."/>
            <person name="Song I."/>
            <person name="Kim S."/>
            <person name="Choi T."/>
            <person name="Kim D."/>
            <person name="Ryu S."/>
            <person name="Kim W."/>
        </authorList>
    </citation>
    <scope>NUCLEOTIDE SEQUENCE [LARGE SCALE GENOMIC DNA]</scope>
    <source>
        <tissue evidence="1">Muscle</tissue>
    </source>
</reference>
<proteinExistence type="predicted"/>
<comment type="caution">
    <text evidence="1">The sequence shown here is derived from an EMBL/GenBank/DDBJ whole genome shotgun (WGS) entry which is preliminary data.</text>
</comment>
<sequence length="89" mass="9973">MSILLNKRCGLCTKPEGPPPMTDWLDDSSTCILILSWTLLVSLWSATMLKVDLTRPLLFEGFTDANLLLLPCLALLDCLATYTVRKFHC</sequence>
<name>A0A5B7G3W6_PORTR</name>
<gene>
    <name evidence="1" type="ORF">E2C01_048746</name>
</gene>
<evidence type="ECO:0000313" key="1">
    <source>
        <dbReference type="EMBL" id="MPC54820.1"/>
    </source>
</evidence>
<organism evidence="1 2">
    <name type="scientific">Portunus trituberculatus</name>
    <name type="common">Swimming crab</name>
    <name type="synonym">Neptunus trituberculatus</name>
    <dbReference type="NCBI Taxonomy" id="210409"/>
    <lineage>
        <taxon>Eukaryota</taxon>
        <taxon>Metazoa</taxon>
        <taxon>Ecdysozoa</taxon>
        <taxon>Arthropoda</taxon>
        <taxon>Crustacea</taxon>
        <taxon>Multicrustacea</taxon>
        <taxon>Malacostraca</taxon>
        <taxon>Eumalacostraca</taxon>
        <taxon>Eucarida</taxon>
        <taxon>Decapoda</taxon>
        <taxon>Pleocyemata</taxon>
        <taxon>Brachyura</taxon>
        <taxon>Eubrachyura</taxon>
        <taxon>Portunoidea</taxon>
        <taxon>Portunidae</taxon>
        <taxon>Portuninae</taxon>
        <taxon>Portunus</taxon>
    </lineage>
</organism>
<keyword evidence="2" id="KW-1185">Reference proteome</keyword>
<evidence type="ECO:0000313" key="2">
    <source>
        <dbReference type="Proteomes" id="UP000324222"/>
    </source>
</evidence>
<dbReference type="EMBL" id="VSRR010012662">
    <property type="protein sequence ID" value="MPC54820.1"/>
    <property type="molecule type" value="Genomic_DNA"/>
</dbReference>